<dbReference type="Pfam" id="PF00005">
    <property type="entry name" value="ABC_tran"/>
    <property type="match status" value="1"/>
</dbReference>
<comment type="similarity">
    <text evidence="2">Belongs to the ABC transporter superfamily.</text>
</comment>
<dbReference type="NCBIfam" id="TIGR01727">
    <property type="entry name" value="oligo_HPY"/>
    <property type="match status" value="1"/>
</dbReference>
<keyword evidence="6" id="KW-0547">Nucleotide-binding</keyword>
<dbReference type="GO" id="GO:0015833">
    <property type="term" value="P:peptide transport"/>
    <property type="evidence" value="ECO:0007669"/>
    <property type="project" value="InterPro"/>
</dbReference>
<dbReference type="Proteomes" id="UP000462363">
    <property type="component" value="Unassembled WGS sequence"/>
</dbReference>
<keyword evidence="8" id="KW-1278">Translocase</keyword>
<dbReference type="SUPFAM" id="SSF52540">
    <property type="entry name" value="P-loop containing nucleoside triphosphate hydrolases"/>
    <property type="match status" value="1"/>
</dbReference>
<dbReference type="FunFam" id="3.40.50.300:FF:000016">
    <property type="entry name" value="Oligopeptide ABC transporter ATP-binding component"/>
    <property type="match status" value="1"/>
</dbReference>
<dbReference type="GO" id="GO:0016887">
    <property type="term" value="F:ATP hydrolysis activity"/>
    <property type="evidence" value="ECO:0007669"/>
    <property type="project" value="InterPro"/>
</dbReference>
<comment type="subcellular location">
    <subcellularLocation>
        <location evidence="1">Cell membrane</location>
        <topology evidence="1">Peripheral membrane protein</topology>
    </subcellularLocation>
</comment>
<reference evidence="11 12" key="1">
    <citation type="submission" date="2019-08" db="EMBL/GenBank/DDBJ databases">
        <title>In-depth cultivation of the pig gut microbiome towards novel bacterial diversity and tailored functional studies.</title>
        <authorList>
            <person name="Wylensek D."/>
            <person name="Hitch T.C.A."/>
            <person name="Clavel T."/>
        </authorList>
    </citation>
    <scope>NUCLEOTIDE SEQUENCE [LARGE SCALE GENOMIC DNA]</scope>
    <source>
        <strain evidence="11 12">BL-389-WT-3D</strain>
    </source>
</reference>
<organism evidence="11 12">
    <name type="scientific">Clostridium scindens (strain JCM 10418 / VPI 12708)</name>
    <dbReference type="NCBI Taxonomy" id="29347"/>
    <lineage>
        <taxon>Bacteria</taxon>
        <taxon>Bacillati</taxon>
        <taxon>Bacillota</taxon>
        <taxon>Clostridia</taxon>
        <taxon>Lachnospirales</taxon>
        <taxon>Lachnospiraceae</taxon>
    </lineage>
</organism>
<dbReference type="PROSITE" id="PS00211">
    <property type="entry name" value="ABC_TRANSPORTER_1"/>
    <property type="match status" value="1"/>
</dbReference>
<keyword evidence="9" id="KW-0472">Membrane</keyword>
<evidence type="ECO:0000256" key="9">
    <source>
        <dbReference type="ARBA" id="ARBA00023136"/>
    </source>
</evidence>
<dbReference type="PROSITE" id="PS50893">
    <property type="entry name" value="ABC_TRANSPORTER_2"/>
    <property type="match status" value="1"/>
</dbReference>
<name>A0A844F834_CLOSV</name>
<dbReference type="InterPro" id="IPR050388">
    <property type="entry name" value="ABC_Ni/Peptide_Import"/>
</dbReference>
<evidence type="ECO:0000256" key="6">
    <source>
        <dbReference type="ARBA" id="ARBA00022741"/>
    </source>
</evidence>
<keyword evidence="5" id="KW-0997">Cell inner membrane</keyword>
<evidence type="ECO:0000313" key="12">
    <source>
        <dbReference type="Proteomes" id="UP000462363"/>
    </source>
</evidence>
<evidence type="ECO:0000256" key="2">
    <source>
        <dbReference type="ARBA" id="ARBA00005417"/>
    </source>
</evidence>
<dbReference type="GeneID" id="62696447"/>
<keyword evidence="7 11" id="KW-0067">ATP-binding</keyword>
<dbReference type="InterPro" id="IPR003439">
    <property type="entry name" value="ABC_transporter-like_ATP-bd"/>
</dbReference>
<dbReference type="GO" id="GO:0005886">
    <property type="term" value="C:plasma membrane"/>
    <property type="evidence" value="ECO:0007669"/>
    <property type="project" value="UniProtKB-SubCell"/>
</dbReference>
<dbReference type="PANTHER" id="PTHR43297:SF14">
    <property type="entry name" value="ATPASE AAA-TYPE CORE DOMAIN-CONTAINING PROTEIN"/>
    <property type="match status" value="1"/>
</dbReference>
<dbReference type="EMBL" id="VUMB01000039">
    <property type="protein sequence ID" value="MSS41536.1"/>
    <property type="molecule type" value="Genomic_DNA"/>
</dbReference>
<evidence type="ECO:0000256" key="1">
    <source>
        <dbReference type="ARBA" id="ARBA00004202"/>
    </source>
</evidence>
<dbReference type="SMART" id="SM00382">
    <property type="entry name" value="AAA"/>
    <property type="match status" value="1"/>
</dbReference>
<dbReference type="GO" id="GO:0005524">
    <property type="term" value="F:ATP binding"/>
    <property type="evidence" value="ECO:0007669"/>
    <property type="project" value="UniProtKB-KW"/>
</dbReference>
<feature type="domain" description="ABC transporter" evidence="10">
    <location>
        <begin position="10"/>
        <end position="261"/>
    </location>
</feature>
<proteinExistence type="inferred from homology"/>
<evidence type="ECO:0000256" key="4">
    <source>
        <dbReference type="ARBA" id="ARBA00022475"/>
    </source>
</evidence>
<dbReference type="InterPro" id="IPR013563">
    <property type="entry name" value="Oligopep_ABC_C"/>
</dbReference>
<evidence type="ECO:0000256" key="3">
    <source>
        <dbReference type="ARBA" id="ARBA00022448"/>
    </source>
</evidence>
<dbReference type="RefSeq" id="WP_004607074.1">
    <property type="nucleotide sequence ID" value="NZ_AP024846.1"/>
</dbReference>
<evidence type="ECO:0000256" key="8">
    <source>
        <dbReference type="ARBA" id="ARBA00022967"/>
    </source>
</evidence>
<dbReference type="InterPro" id="IPR017871">
    <property type="entry name" value="ABC_transporter-like_CS"/>
</dbReference>
<dbReference type="InterPro" id="IPR003593">
    <property type="entry name" value="AAA+_ATPase"/>
</dbReference>
<accession>A0A844F834</accession>
<keyword evidence="3" id="KW-0813">Transport</keyword>
<evidence type="ECO:0000259" key="10">
    <source>
        <dbReference type="PROSITE" id="PS50893"/>
    </source>
</evidence>
<sequence length="331" mass="36622">MTECKEHIRLAVKNLSVEIRTGGKDCKVLNQISFTAKPGEIIGLVGESGCGKSMTSLAIMGLLPSGACVSEGEIQMEGKDLLSLSEAELCSVRGGEVAMIFQEPMSALNPLIPVGKQIEECYRLHHKAVSAIQTREITLDMMRTVGLSRVESLYHEFPHQLSGGMKQRIVIAMALINRPRLIIADEPTTALDVTIQAQILELLKKMNVEYGCTVLFISHDLGVIRTVCDQIVVMYAGRIVEQGKTEEVLKTPGHPYTRGLLSSIAGAKNKGEELYSIPGYVEPLEKREENRCPFVKRCERAQEVCHITCPDMKEIQGRKVRCFYEGDGRSE</sequence>
<evidence type="ECO:0000313" key="11">
    <source>
        <dbReference type="EMBL" id="MSS41536.1"/>
    </source>
</evidence>
<protein>
    <submittedName>
        <fullName evidence="11">ABC transporter ATP-binding protein</fullName>
    </submittedName>
</protein>
<evidence type="ECO:0000256" key="7">
    <source>
        <dbReference type="ARBA" id="ARBA00022840"/>
    </source>
</evidence>
<comment type="caution">
    <text evidence="11">The sequence shown here is derived from an EMBL/GenBank/DDBJ whole genome shotgun (WGS) entry which is preliminary data.</text>
</comment>
<keyword evidence="4" id="KW-1003">Cell membrane</keyword>
<dbReference type="Pfam" id="PF08352">
    <property type="entry name" value="oligo_HPY"/>
    <property type="match status" value="1"/>
</dbReference>
<dbReference type="Gene3D" id="3.40.50.300">
    <property type="entry name" value="P-loop containing nucleotide triphosphate hydrolases"/>
    <property type="match status" value="1"/>
</dbReference>
<dbReference type="AlphaFoldDB" id="A0A844F834"/>
<evidence type="ECO:0000256" key="5">
    <source>
        <dbReference type="ARBA" id="ARBA00022519"/>
    </source>
</evidence>
<dbReference type="PANTHER" id="PTHR43297">
    <property type="entry name" value="OLIGOPEPTIDE TRANSPORT ATP-BINDING PROTEIN APPD"/>
    <property type="match status" value="1"/>
</dbReference>
<gene>
    <name evidence="11" type="ORF">FYJ37_14650</name>
</gene>
<dbReference type="CDD" id="cd03257">
    <property type="entry name" value="ABC_NikE_OppD_transporters"/>
    <property type="match status" value="1"/>
</dbReference>
<dbReference type="InterPro" id="IPR027417">
    <property type="entry name" value="P-loop_NTPase"/>
</dbReference>